<feature type="domain" description="Response regulatory" evidence="6">
    <location>
        <begin position="1"/>
        <end position="65"/>
    </location>
</feature>
<dbReference type="PANTHER" id="PTHR43874">
    <property type="entry name" value="TWO-COMPONENT RESPONSE REGULATOR"/>
    <property type="match status" value="1"/>
</dbReference>
<dbReference type="Pfam" id="PF00072">
    <property type="entry name" value="Response_reg"/>
    <property type="match status" value="1"/>
</dbReference>
<evidence type="ECO:0000313" key="8">
    <source>
        <dbReference type="Proteomes" id="UP001141253"/>
    </source>
</evidence>
<evidence type="ECO:0000259" key="6">
    <source>
        <dbReference type="PROSITE" id="PS50110"/>
    </source>
</evidence>
<keyword evidence="2" id="KW-0805">Transcription regulation</keyword>
<feature type="compositionally biased region" description="Acidic residues" evidence="5">
    <location>
        <begin position="93"/>
        <end position="105"/>
    </location>
</feature>
<evidence type="ECO:0000256" key="2">
    <source>
        <dbReference type="ARBA" id="ARBA00023015"/>
    </source>
</evidence>
<evidence type="ECO:0000256" key="4">
    <source>
        <dbReference type="PROSITE-ProRule" id="PRU00169"/>
    </source>
</evidence>
<feature type="region of interest" description="Disordered" evidence="5">
    <location>
        <begin position="70"/>
        <end position="115"/>
    </location>
</feature>
<keyword evidence="1" id="KW-0902">Two-component regulatory system</keyword>
<comment type="caution">
    <text evidence="4">Lacks conserved residue(s) required for the propagation of feature annotation.</text>
</comment>
<dbReference type="InterPro" id="IPR045279">
    <property type="entry name" value="ARR-like"/>
</dbReference>
<keyword evidence="8" id="KW-1185">Reference proteome</keyword>
<keyword evidence="3" id="KW-0804">Transcription</keyword>
<name>A0ABQ9A5L6_9ROSI</name>
<reference evidence="7" key="1">
    <citation type="submission" date="2022-10" db="EMBL/GenBank/DDBJ databases">
        <authorList>
            <person name="Hyden B.L."/>
            <person name="Feng K."/>
            <person name="Yates T."/>
            <person name="Jawdy S."/>
            <person name="Smart L.B."/>
            <person name="Muchero W."/>
        </authorList>
    </citation>
    <scope>NUCLEOTIDE SEQUENCE</scope>
    <source>
        <tissue evidence="7">Shoot tip</tissue>
    </source>
</reference>
<dbReference type="Gene3D" id="3.40.50.2300">
    <property type="match status" value="1"/>
</dbReference>
<evidence type="ECO:0000256" key="5">
    <source>
        <dbReference type="SAM" id="MobiDB-lite"/>
    </source>
</evidence>
<dbReference type="InterPro" id="IPR001789">
    <property type="entry name" value="Sig_transdc_resp-reg_receiver"/>
</dbReference>
<dbReference type="PROSITE" id="PS50110">
    <property type="entry name" value="RESPONSE_REGULATORY"/>
    <property type="match status" value="1"/>
</dbReference>
<evidence type="ECO:0000256" key="3">
    <source>
        <dbReference type="ARBA" id="ARBA00023163"/>
    </source>
</evidence>
<proteinExistence type="predicted"/>
<comment type="caution">
    <text evidence="7">The sequence shown here is derived from an EMBL/GenBank/DDBJ whole genome shotgun (WGS) entry which is preliminary data.</text>
</comment>
<reference evidence="7" key="2">
    <citation type="journal article" date="2023" name="Int. J. Mol. Sci.">
        <title>De Novo Assembly and Annotation of 11 Diverse Shrub Willow (Salix) Genomes Reveals Novel Gene Organization in Sex-Linked Regions.</title>
        <authorList>
            <person name="Hyden B."/>
            <person name="Feng K."/>
            <person name="Yates T.B."/>
            <person name="Jawdy S."/>
            <person name="Cereghino C."/>
            <person name="Smart L.B."/>
            <person name="Muchero W."/>
        </authorList>
    </citation>
    <scope>NUCLEOTIDE SEQUENCE</scope>
    <source>
        <tissue evidence="7">Shoot tip</tissue>
    </source>
</reference>
<dbReference type="SUPFAM" id="SSF52172">
    <property type="entry name" value="CheY-like"/>
    <property type="match status" value="1"/>
</dbReference>
<feature type="compositionally biased region" description="Polar residues" evidence="5">
    <location>
        <begin position="71"/>
        <end position="85"/>
    </location>
</feature>
<evidence type="ECO:0000313" key="7">
    <source>
        <dbReference type="EMBL" id="KAJ6322883.1"/>
    </source>
</evidence>
<accession>A0ABQ9A5L6</accession>
<dbReference type="PANTHER" id="PTHR43874:SF125">
    <property type="entry name" value="TWO-COMPONENT RESPONSE REGULATOR-LIKE APRR7"/>
    <property type="match status" value="1"/>
</dbReference>
<evidence type="ECO:0000256" key="1">
    <source>
        <dbReference type="ARBA" id="ARBA00023012"/>
    </source>
</evidence>
<organism evidence="7 8">
    <name type="scientific">Salix suchowensis</name>
    <dbReference type="NCBI Taxonomy" id="1278906"/>
    <lineage>
        <taxon>Eukaryota</taxon>
        <taxon>Viridiplantae</taxon>
        <taxon>Streptophyta</taxon>
        <taxon>Embryophyta</taxon>
        <taxon>Tracheophyta</taxon>
        <taxon>Spermatophyta</taxon>
        <taxon>Magnoliopsida</taxon>
        <taxon>eudicotyledons</taxon>
        <taxon>Gunneridae</taxon>
        <taxon>Pentapetalae</taxon>
        <taxon>rosids</taxon>
        <taxon>fabids</taxon>
        <taxon>Malpighiales</taxon>
        <taxon>Salicaceae</taxon>
        <taxon>Saliceae</taxon>
        <taxon>Salix</taxon>
    </lineage>
</organism>
<dbReference type="EMBL" id="JAPFFI010000023">
    <property type="protein sequence ID" value="KAJ6322883.1"/>
    <property type="molecule type" value="Genomic_DNA"/>
</dbReference>
<gene>
    <name evidence="7" type="ORF">OIU77_012673</name>
</gene>
<sequence>MPCLSGIGLLSKIMSHKTCRNIPVTMMSSHDSMNLVFKCLSKGAVDFLVKPIRKNELKILWQHVWRRCHSASGSGSESAVRTQKSTKSKGADESDNDTDSNDDDGIGSVGLNARDGSDTGSGTQVFFFCFFNRQAYTLIFMKGIKKRT</sequence>
<protein>
    <recommendedName>
        <fullName evidence="6">Response regulatory domain-containing protein</fullName>
    </recommendedName>
</protein>
<dbReference type="InterPro" id="IPR011006">
    <property type="entry name" value="CheY-like_superfamily"/>
</dbReference>
<dbReference type="Proteomes" id="UP001141253">
    <property type="component" value="Chromosome 8"/>
</dbReference>